<feature type="binding site" evidence="5">
    <location>
        <position position="335"/>
    </location>
    <ligand>
        <name>Zn(2+)</name>
        <dbReference type="ChEBI" id="CHEBI:29105"/>
    </ligand>
</feature>
<dbReference type="NCBIfam" id="TIGR00449">
    <property type="entry name" value="tgt_general"/>
    <property type="match status" value="1"/>
</dbReference>
<dbReference type="HAMAP" id="MF_03043">
    <property type="entry name" value="QTRT2"/>
    <property type="match status" value="1"/>
</dbReference>
<dbReference type="OrthoDB" id="27601at2759"/>
<feature type="binding site" evidence="5">
    <location>
        <position position="366"/>
    </location>
    <ligand>
        <name>Zn(2+)</name>
        <dbReference type="ChEBI" id="CHEBI:29105"/>
    </ligand>
</feature>
<protein>
    <recommendedName>
        <fullName evidence="5">Queuine tRNA-ribosyltransferase accessory subunit 2</fullName>
    </recommendedName>
    <alternativeName>
        <fullName evidence="5">Queuine tRNA-ribosyltransferase domain-containing protein 1</fullName>
    </alternativeName>
</protein>
<evidence type="ECO:0000256" key="6">
    <source>
        <dbReference type="SAM" id="MobiDB-lite"/>
    </source>
</evidence>
<dbReference type="EMBL" id="NJEU01000940">
    <property type="protein sequence ID" value="PHH69431.1"/>
    <property type="molecule type" value="Genomic_DNA"/>
</dbReference>
<keyword evidence="2 5" id="KW-0819">tRNA processing</keyword>
<name>A0A2C5YR89_9HYPO</name>
<dbReference type="GO" id="GO:0046872">
    <property type="term" value="F:metal ion binding"/>
    <property type="evidence" value="ECO:0007669"/>
    <property type="project" value="UniProtKB-KW"/>
</dbReference>
<comment type="subcellular location">
    <subcellularLocation>
        <location evidence="5">Cytoplasm</location>
    </subcellularLocation>
</comment>
<reference evidence="8 9" key="1">
    <citation type="submission" date="2017-06" db="EMBL/GenBank/DDBJ databases">
        <title>Ant-infecting Ophiocordyceps genomes reveal a high diversity of potential behavioral manipulation genes and a possible major role for enterotoxins.</title>
        <authorList>
            <person name="De Bekker C."/>
            <person name="Evans H.C."/>
            <person name="Brachmann A."/>
            <person name="Hughes D.P."/>
        </authorList>
    </citation>
    <scope>NUCLEOTIDE SEQUENCE [LARGE SCALE GENOMIC DNA]</scope>
    <source>
        <strain evidence="8 9">1348a</strain>
    </source>
</reference>
<dbReference type="AlphaFoldDB" id="A0A2C5YR89"/>
<comment type="subunit">
    <text evidence="5">Heterodimer of a catalytic subunit and an accessory subunit.</text>
</comment>
<feature type="binding site" evidence="5">
    <location>
        <position position="340"/>
    </location>
    <ligand>
        <name>Zn(2+)</name>
        <dbReference type="ChEBI" id="CHEBI:29105"/>
    </ligand>
</feature>
<gene>
    <name evidence="8" type="ORF">CDD82_7772</name>
</gene>
<organism evidence="8 9">
    <name type="scientific">Ophiocordyceps australis</name>
    <dbReference type="NCBI Taxonomy" id="1399860"/>
    <lineage>
        <taxon>Eukaryota</taxon>
        <taxon>Fungi</taxon>
        <taxon>Dikarya</taxon>
        <taxon>Ascomycota</taxon>
        <taxon>Pezizomycotina</taxon>
        <taxon>Sordariomycetes</taxon>
        <taxon>Hypocreomycetidae</taxon>
        <taxon>Hypocreales</taxon>
        <taxon>Ophiocordycipitaceae</taxon>
        <taxon>Ophiocordyceps</taxon>
    </lineage>
</organism>
<evidence type="ECO:0000259" key="7">
    <source>
        <dbReference type="Pfam" id="PF01702"/>
    </source>
</evidence>
<dbReference type="GO" id="GO:0005737">
    <property type="term" value="C:cytoplasm"/>
    <property type="evidence" value="ECO:0007669"/>
    <property type="project" value="UniProtKB-SubCell"/>
</dbReference>
<comment type="similarity">
    <text evidence="5">Belongs to the queuine tRNA-ribosyltransferase family. QTRT2 subfamily.</text>
</comment>
<evidence type="ECO:0000256" key="5">
    <source>
        <dbReference type="HAMAP-Rule" id="MF_03043"/>
    </source>
</evidence>
<dbReference type="Proteomes" id="UP000224854">
    <property type="component" value="Unassembled WGS sequence"/>
</dbReference>
<keyword evidence="3 5" id="KW-0479">Metal-binding</keyword>
<dbReference type="GO" id="GO:0008479">
    <property type="term" value="F:tRNA-guanosine(34) queuine transglycosylase activity"/>
    <property type="evidence" value="ECO:0007669"/>
    <property type="project" value="UniProtKB-UniRule"/>
</dbReference>
<dbReference type="InterPro" id="IPR028592">
    <property type="entry name" value="QTRTD1"/>
</dbReference>
<keyword evidence="1 5" id="KW-0963">Cytoplasm</keyword>
<evidence type="ECO:0000313" key="9">
    <source>
        <dbReference type="Proteomes" id="UP000224854"/>
    </source>
</evidence>
<dbReference type="PANTHER" id="PTHR46064:SF1">
    <property type="entry name" value="QUEUINE TRNA-RIBOSYLTRANSFERASE ACCESSORY SUBUNIT 2"/>
    <property type="match status" value="1"/>
</dbReference>
<comment type="caution">
    <text evidence="8">The sequence shown here is derived from an EMBL/GenBank/DDBJ whole genome shotgun (WGS) entry which is preliminary data.</text>
</comment>
<keyword evidence="9" id="KW-1185">Reference proteome</keyword>
<dbReference type="InterPro" id="IPR036511">
    <property type="entry name" value="TGT-like_sf"/>
</dbReference>
<comment type="cofactor">
    <cofactor evidence="5">
        <name>Zn(2+)</name>
        <dbReference type="ChEBI" id="CHEBI:29105"/>
    </cofactor>
    <text evidence="5">Binds 1 zinc ion per subunit.</text>
</comment>
<dbReference type="SUPFAM" id="SSF51713">
    <property type="entry name" value="tRNA-guanine transglycosylase"/>
    <property type="match status" value="1"/>
</dbReference>
<dbReference type="Pfam" id="PF01702">
    <property type="entry name" value="TGT"/>
    <property type="match status" value="1"/>
</dbReference>
<evidence type="ECO:0000313" key="8">
    <source>
        <dbReference type="EMBL" id="PHH69431.1"/>
    </source>
</evidence>
<sequence length="443" mass="48552">MTTADSASDMSGSKFMSLLRPAAAATGCGPRLGRVAFPGRRAIDTPSFIAVTSRGAVPHLTPDNLAQHTSVGAAYMALEDFIERKDPPIYHTPCHDGRRLHGFTAMPTDRVAVLGARRCPPVPTPTGNSAKAINMFPSTGFTSLPIPQYAAAVESLRPDVVIAPGDALLSNTTPASKKLAKMAERTEEWLDCFLDKLGSRERLDQLGISVFAPVLPMELPMQWMYLEHLAENMTDKLSGLALYSVAILPDLQRYQSLMALPRLSLDPVETPHQLLRQISLGIDLCILGFINTVSDSGVALSFSFPAPRVSKSVPLGIDMWATSHSTSLAPLVEGCECYTCRHHDRAYLQHLLNAKEMLGWNLLQIHNHDVVTKFFDGIRQSLGQGLEVFEGEAKRFSEAYQDEFPEGTGERPRARGYHFKSKAGQPKMNKAGWTNLDAIPQQD</sequence>
<keyword evidence="4 5" id="KW-0862">Zinc</keyword>
<comment type="function">
    <text evidence="5">Non-catalytic subunit of the queuine tRNA-ribosyltransferase (TGT) that catalyzes the base-exchange of a guanine (G) residue with queuine (Q) at position 34 (anticodon wobble position) in tRNAs with GU(N) anticodons (tRNA-Asp, -Asn, -His and -Tyr), resulting in the hypermodified nucleoside queuosine (7-(((4,5-cis-dihydroxy-2-cyclopenten-1-yl)amino)methyl)-7-deazaguanosine).</text>
</comment>
<dbReference type="InterPro" id="IPR002616">
    <property type="entry name" value="tRNA_ribo_trans-like"/>
</dbReference>
<dbReference type="InterPro" id="IPR050852">
    <property type="entry name" value="Queuine_tRNA-ribosyltrfase"/>
</dbReference>
<feature type="domain" description="tRNA-guanine(15) transglycosylase-like" evidence="7">
    <location>
        <begin position="29"/>
        <end position="396"/>
    </location>
</feature>
<evidence type="ECO:0000256" key="1">
    <source>
        <dbReference type="ARBA" id="ARBA00022490"/>
    </source>
</evidence>
<dbReference type="GO" id="GO:0006400">
    <property type="term" value="P:tRNA modification"/>
    <property type="evidence" value="ECO:0007669"/>
    <property type="project" value="InterPro"/>
</dbReference>
<feature type="region of interest" description="Disordered" evidence="6">
    <location>
        <begin position="402"/>
        <end position="443"/>
    </location>
</feature>
<evidence type="ECO:0000256" key="2">
    <source>
        <dbReference type="ARBA" id="ARBA00022694"/>
    </source>
</evidence>
<evidence type="ECO:0000256" key="3">
    <source>
        <dbReference type="ARBA" id="ARBA00022723"/>
    </source>
</evidence>
<dbReference type="Gene3D" id="3.20.20.105">
    <property type="entry name" value="Queuine tRNA-ribosyltransferase-like"/>
    <property type="match status" value="1"/>
</dbReference>
<accession>A0A2C5YR89</accession>
<feature type="binding site" evidence="5">
    <location>
        <position position="337"/>
    </location>
    <ligand>
        <name>Zn(2+)</name>
        <dbReference type="ChEBI" id="CHEBI:29105"/>
    </ligand>
</feature>
<proteinExistence type="inferred from homology"/>
<evidence type="ECO:0000256" key="4">
    <source>
        <dbReference type="ARBA" id="ARBA00022833"/>
    </source>
</evidence>
<dbReference type="PANTHER" id="PTHR46064">
    <property type="entry name" value="QUEUINE TRNA-RIBOSYLTRANSFERASE ACCESSORY SUBUNIT 2"/>
    <property type="match status" value="1"/>
</dbReference>